<keyword evidence="6 8" id="KW-0648">Protein biosynthesis</keyword>
<dbReference type="InterPro" id="IPR036621">
    <property type="entry name" value="Anticodon-bd_dom_sf"/>
</dbReference>
<dbReference type="GO" id="GO:0070062">
    <property type="term" value="C:extracellular exosome"/>
    <property type="evidence" value="ECO:0007669"/>
    <property type="project" value="UniProtKB-ARBA"/>
</dbReference>
<proteinExistence type="inferred from homology"/>
<dbReference type="EMBL" id="CP031517">
    <property type="protein sequence ID" value="QOS39740.1"/>
    <property type="molecule type" value="Genomic_DNA"/>
</dbReference>
<dbReference type="EC" id="6.1.1.14" evidence="8"/>
<dbReference type="NCBIfam" id="NF003211">
    <property type="entry name" value="PRK04173.1"/>
    <property type="match status" value="1"/>
</dbReference>
<dbReference type="InterPro" id="IPR002315">
    <property type="entry name" value="tRNA-synt_gly"/>
</dbReference>
<dbReference type="GO" id="GO:0006426">
    <property type="term" value="P:glycyl-tRNA aminoacylation"/>
    <property type="evidence" value="ECO:0007669"/>
    <property type="project" value="UniProtKB-UniRule"/>
</dbReference>
<dbReference type="PANTHER" id="PTHR10745">
    <property type="entry name" value="GLYCYL-TRNA SYNTHETASE/DNA POLYMERASE SUBUNIT GAMMA-2"/>
    <property type="match status" value="1"/>
</dbReference>
<dbReference type="AlphaFoldDB" id="A0A7M1XKM1"/>
<keyword evidence="4 8" id="KW-0547">Nucleotide-binding</keyword>
<dbReference type="KEGG" id="trc:DYE49_04380"/>
<evidence type="ECO:0000256" key="8">
    <source>
        <dbReference type="HAMAP-Rule" id="MF_00253"/>
    </source>
</evidence>
<comment type="catalytic activity">
    <reaction evidence="8">
        <text>tRNA(Gly) + glycine + ATP = glycyl-tRNA(Gly) + AMP + diphosphate</text>
        <dbReference type="Rhea" id="RHEA:16013"/>
        <dbReference type="Rhea" id="RHEA-COMP:9664"/>
        <dbReference type="Rhea" id="RHEA-COMP:9683"/>
        <dbReference type="ChEBI" id="CHEBI:30616"/>
        <dbReference type="ChEBI" id="CHEBI:33019"/>
        <dbReference type="ChEBI" id="CHEBI:57305"/>
        <dbReference type="ChEBI" id="CHEBI:78442"/>
        <dbReference type="ChEBI" id="CHEBI:78522"/>
        <dbReference type="ChEBI" id="CHEBI:456215"/>
        <dbReference type="EC" id="6.1.1.14"/>
    </reaction>
</comment>
<feature type="binding site" evidence="8">
    <location>
        <begin position="332"/>
        <end position="335"/>
    </location>
    <ligand>
        <name>ATP</name>
        <dbReference type="ChEBI" id="CHEBI:30616"/>
    </ligand>
</feature>
<feature type="binding site" evidence="8">
    <location>
        <begin position="203"/>
        <end position="205"/>
    </location>
    <ligand>
        <name>ATP</name>
        <dbReference type="ChEBI" id="CHEBI:30616"/>
    </ligand>
</feature>
<comment type="similarity">
    <text evidence="1 8">Belongs to the class-II aminoacyl-tRNA synthetase family.</text>
</comment>
<evidence type="ECO:0000256" key="6">
    <source>
        <dbReference type="ARBA" id="ARBA00022917"/>
    </source>
</evidence>
<dbReference type="Gene3D" id="3.40.50.800">
    <property type="entry name" value="Anticodon-binding domain"/>
    <property type="match status" value="1"/>
</dbReference>
<evidence type="ECO:0000313" key="11">
    <source>
        <dbReference type="Proteomes" id="UP000593591"/>
    </source>
</evidence>
<dbReference type="NCBIfam" id="TIGR00389">
    <property type="entry name" value="glyS_dimeric"/>
    <property type="match status" value="1"/>
</dbReference>
<dbReference type="PANTHER" id="PTHR10745:SF8">
    <property type="entry name" value="DNA POLYMERASE SUBUNIT GAMMA-2, MITOCHONDRIAL"/>
    <property type="match status" value="1"/>
</dbReference>
<comment type="subcellular location">
    <subcellularLocation>
        <location evidence="8">Cytoplasm</location>
    </subcellularLocation>
</comment>
<dbReference type="InterPro" id="IPR004154">
    <property type="entry name" value="Anticodon-bd"/>
</dbReference>
<evidence type="ECO:0000256" key="2">
    <source>
        <dbReference type="ARBA" id="ARBA00022490"/>
    </source>
</evidence>
<dbReference type="InterPro" id="IPR006195">
    <property type="entry name" value="aa-tRNA-synth_II"/>
</dbReference>
<evidence type="ECO:0000259" key="9">
    <source>
        <dbReference type="PROSITE" id="PS50862"/>
    </source>
</evidence>
<keyword evidence="3 8" id="KW-0436">Ligase</keyword>
<dbReference type="HAMAP" id="MF_00253_B">
    <property type="entry name" value="Gly_tRNA_synth_B"/>
    <property type="match status" value="1"/>
</dbReference>
<dbReference type="GO" id="GO:0005737">
    <property type="term" value="C:cytoplasm"/>
    <property type="evidence" value="ECO:0007669"/>
    <property type="project" value="UniProtKB-SubCell"/>
</dbReference>
<dbReference type="InterPro" id="IPR027031">
    <property type="entry name" value="Gly-tRNA_synthase/POLG2"/>
</dbReference>
<evidence type="ECO:0000256" key="7">
    <source>
        <dbReference type="ARBA" id="ARBA00023146"/>
    </source>
</evidence>
<dbReference type="FunFam" id="3.40.50.800:FF:000002">
    <property type="entry name" value="Glycine--tRNA ligase"/>
    <property type="match status" value="1"/>
</dbReference>
<keyword evidence="5 8" id="KW-0067">ATP-binding</keyword>
<feature type="binding site" evidence="8">
    <location>
        <position position="101"/>
    </location>
    <ligand>
        <name>substrate</name>
    </ligand>
</feature>
<evidence type="ECO:0000256" key="4">
    <source>
        <dbReference type="ARBA" id="ARBA00022741"/>
    </source>
</evidence>
<comment type="function">
    <text evidence="8">Catalyzes the attachment of glycine to tRNA(Gly).</text>
</comment>
<protein>
    <recommendedName>
        <fullName evidence="8">Glycine--tRNA ligase</fullName>
        <ecNumber evidence="8">6.1.1.14</ecNumber>
    </recommendedName>
    <alternativeName>
        <fullName evidence="8">Glycyl-tRNA synthetase</fullName>
        <shortName evidence="8">GlyRS</shortName>
    </alternativeName>
</protein>
<dbReference type="Gene3D" id="3.30.930.10">
    <property type="entry name" value="Bira Bifunctional Protein, Domain 2"/>
    <property type="match status" value="1"/>
</dbReference>
<feature type="binding site" evidence="8">
    <location>
        <begin position="218"/>
        <end position="222"/>
    </location>
    <ligand>
        <name>substrate</name>
    </ligand>
</feature>
<dbReference type="PROSITE" id="PS50862">
    <property type="entry name" value="AA_TRNA_LIGASE_II"/>
    <property type="match status" value="1"/>
</dbReference>
<feature type="binding site" evidence="8">
    <location>
        <begin position="328"/>
        <end position="332"/>
    </location>
    <ligand>
        <name>substrate</name>
    </ligand>
</feature>
<dbReference type="InterPro" id="IPR002314">
    <property type="entry name" value="aa-tRNA-synt_IIb"/>
</dbReference>
<evidence type="ECO:0000256" key="5">
    <source>
        <dbReference type="ARBA" id="ARBA00022840"/>
    </source>
</evidence>
<feature type="domain" description="Aminoacyl-transfer RNA synthetases class-II family profile" evidence="9">
    <location>
        <begin position="149"/>
        <end position="364"/>
    </location>
</feature>
<dbReference type="Pfam" id="PF00587">
    <property type="entry name" value="tRNA-synt_2b"/>
    <property type="match status" value="1"/>
</dbReference>
<feature type="binding site" evidence="8">
    <location>
        <begin position="288"/>
        <end position="289"/>
    </location>
    <ligand>
        <name>ATP</name>
        <dbReference type="ChEBI" id="CHEBI:30616"/>
    </ligand>
</feature>
<dbReference type="GO" id="GO:0004081">
    <property type="term" value="F:bis(5'-nucleosyl)-tetraphosphatase (asymmetrical) activity"/>
    <property type="evidence" value="ECO:0007669"/>
    <property type="project" value="UniProtKB-ARBA"/>
</dbReference>
<name>A0A7M1XKM1_9SPIR</name>
<feature type="binding site" evidence="8">
    <location>
        <position position="171"/>
    </location>
    <ligand>
        <name>substrate</name>
    </ligand>
</feature>
<dbReference type="GO" id="GO:0004820">
    <property type="term" value="F:glycine-tRNA ligase activity"/>
    <property type="evidence" value="ECO:0007669"/>
    <property type="project" value="UniProtKB-UniRule"/>
</dbReference>
<feature type="binding site" evidence="8">
    <location>
        <begin position="213"/>
        <end position="218"/>
    </location>
    <ligand>
        <name>ATP</name>
        <dbReference type="ChEBI" id="CHEBI:30616"/>
    </ligand>
</feature>
<sequence>MAEKEKTFEEVTTHLITSGFVYQGSEIYGGLSNSWDYGPLGALLKNHVKDLWLRHFVRGIEYNVQIDPAIIMNPKVWMATGHVANFHDPLVDCKYCHSRYRADQIIHEQKPELDVDGMTQDQLNAVMQSGEILCPSCGKHEFTPIRQFQMMFKTFIGVTEDKQSEVYLRPETAQGIFINFKNVMRTTRRKLPVGIVDIGKAFRNEITPGNFTFRTREFEQMEIEFFFKPGEDDKWFEFYKENCKSFVEKLGLRDEKVRFRDHEPAELAFYSKATTDIEYDFPTMGWGELMGIACRSDYDLGRHMESSSQDLTYLDPETNEKYIPHVVEPSFGLDRLMLALCCDAYEVESLKDGADSRIVMHFAPELAPYTVAVMPLSNKLVEEAKKVFDQVRIDYDAIFDTTGSIGKRYRREDAIGTPLCVCYDFDSANDGCVTVRERDSMAQERVAIADLNEYIHKFLKKNQVK</sequence>
<keyword evidence="2 8" id="KW-0963">Cytoplasm</keyword>
<evidence type="ECO:0000256" key="3">
    <source>
        <dbReference type="ARBA" id="ARBA00022598"/>
    </source>
</evidence>
<reference evidence="10 11" key="1">
    <citation type="submission" date="2018-08" db="EMBL/GenBank/DDBJ databases">
        <title>The first complete genome of Treponema rectale (CHPAT), a commensal spirochete of the bovine rectum.</title>
        <authorList>
            <person name="Staton G.J."/>
            <person name="Clegg S.R."/>
            <person name="Carter S.D."/>
            <person name="Radford A.D."/>
            <person name="Darby A."/>
            <person name="Hall N."/>
            <person name="Birtles R.J."/>
            <person name="Evans N.J."/>
        </authorList>
    </citation>
    <scope>NUCLEOTIDE SEQUENCE [LARGE SCALE GENOMIC DNA]</scope>
    <source>
        <strain evidence="10 11">CHPA</strain>
    </source>
</reference>
<keyword evidence="7 8" id="KW-0030">Aminoacyl-tRNA synthetase</keyword>
<dbReference type="GO" id="GO:0015966">
    <property type="term" value="P:diadenosine tetraphosphate biosynthetic process"/>
    <property type="evidence" value="ECO:0007669"/>
    <property type="project" value="UniProtKB-ARBA"/>
</dbReference>
<dbReference type="CDD" id="cd00774">
    <property type="entry name" value="GlyRS-like_core"/>
    <property type="match status" value="1"/>
</dbReference>
<dbReference type="Proteomes" id="UP000593591">
    <property type="component" value="Chromosome"/>
</dbReference>
<dbReference type="InterPro" id="IPR022961">
    <property type="entry name" value="Gly_tRNA_ligase_bac"/>
</dbReference>
<dbReference type="GO" id="GO:0005524">
    <property type="term" value="F:ATP binding"/>
    <property type="evidence" value="ECO:0007669"/>
    <property type="project" value="UniProtKB-UniRule"/>
</dbReference>
<evidence type="ECO:0000256" key="1">
    <source>
        <dbReference type="ARBA" id="ARBA00008226"/>
    </source>
</evidence>
<accession>A0A7M1XKM1</accession>
<dbReference type="SUPFAM" id="SSF55681">
    <property type="entry name" value="Class II aaRS and biotin synthetases"/>
    <property type="match status" value="1"/>
</dbReference>
<organism evidence="10 11">
    <name type="scientific">Treponema rectale</name>
    <dbReference type="NCBI Taxonomy" id="744512"/>
    <lineage>
        <taxon>Bacteria</taxon>
        <taxon>Pseudomonadati</taxon>
        <taxon>Spirochaetota</taxon>
        <taxon>Spirochaetia</taxon>
        <taxon>Spirochaetales</taxon>
        <taxon>Treponemataceae</taxon>
        <taxon>Treponema</taxon>
    </lineage>
</organism>
<gene>
    <name evidence="8" type="primary">glyQS</name>
    <name evidence="10" type="ORF">DYE49_04380</name>
</gene>
<comment type="subunit">
    <text evidence="8">Homodimer.</text>
</comment>
<dbReference type="Pfam" id="PF03129">
    <property type="entry name" value="HGTP_anticodon"/>
    <property type="match status" value="1"/>
</dbReference>
<dbReference type="InterPro" id="IPR045864">
    <property type="entry name" value="aa-tRNA-synth_II/BPL/LPL"/>
</dbReference>
<dbReference type="InterPro" id="IPR033731">
    <property type="entry name" value="GlyRS-like_core"/>
</dbReference>
<evidence type="ECO:0000313" key="10">
    <source>
        <dbReference type="EMBL" id="QOS39740.1"/>
    </source>
</evidence>
<dbReference type="GO" id="GO:1990742">
    <property type="term" value="C:microvesicle"/>
    <property type="evidence" value="ECO:0007669"/>
    <property type="project" value="UniProtKB-ARBA"/>
</dbReference>
<dbReference type="PRINTS" id="PR01043">
    <property type="entry name" value="TRNASYNTHGLY"/>
</dbReference>
<dbReference type="SUPFAM" id="SSF52954">
    <property type="entry name" value="Class II aaRS ABD-related"/>
    <property type="match status" value="1"/>
</dbReference>